<feature type="transmembrane region" description="Helical" evidence="6">
    <location>
        <begin position="12"/>
        <end position="45"/>
    </location>
</feature>
<comment type="caution">
    <text evidence="7">The sequence shown here is derived from an EMBL/GenBank/DDBJ whole genome shotgun (WGS) entry which is preliminary data.</text>
</comment>
<reference evidence="7" key="2">
    <citation type="journal article" date="2021" name="Microbiome">
        <title>Successional dynamics and alternative stable states in a saline activated sludge microbial community over 9 years.</title>
        <authorList>
            <person name="Wang Y."/>
            <person name="Ye J."/>
            <person name="Ju F."/>
            <person name="Liu L."/>
            <person name="Boyd J.A."/>
            <person name="Deng Y."/>
            <person name="Parks D.H."/>
            <person name="Jiang X."/>
            <person name="Yin X."/>
            <person name="Woodcroft B.J."/>
            <person name="Tyson G.W."/>
            <person name="Hugenholtz P."/>
            <person name="Polz M.F."/>
            <person name="Zhang T."/>
        </authorList>
    </citation>
    <scope>NUCLEOTIDE SEQUENCE</scope>
    <source>
        <strain evidence="7">HKST-UBA79</strain>
    </source>
</reference>
<dbReference type="AlphaFoldDB" id="A0A955J1R5"/>
<protein>
    <submittedName>
        <fullName evidence="7">AI-2E family transporter</fullName>
    </submittedName>
</protein>
<feature type="transmembrane region" description="Helical" evidence="6">
    <location>
        <begin position="239"/>
        <end position="267"/>
    </location>
</feature>
<gene>
    <name evidence="7" type="ORF">KC980_00875</name>
</gene>
<keyword evidence="3 6" id="KW-0812">Transmembrane</keyword>
<name>A0A955J1R5_UNCKA</name>
<dbReference type="GO" id="GO:0016020">
    <property type="term" value="C:membrane"/>
    <property type="evidence" value="ECO:0007669"/>
    <property type="project" value="UniProtKB-SubCell"/>
</dbReference>
<dbReference type="InterPro" id="IPR002549">
    <property type="entry name" value="AI-2E-like"/>
</dbReference>
<reference evidence="7" key="1">
    <citation type="submission" date="2020-04" db="EMBL/GenBank/DDBJ databases">
        <authorList>
            <person name="Zhang T."/>
        </authorList>
    </citation>
    <scope>NUCLEOTIDE SEQUENCE</scope>
    <source>
        <strain evidence="7">HKST-UBA79</strain>
    </source>
</reference>
<feature type="transmembrane region" description="Helical" evidence="6">
    <location>
        <begin position="132"/>
        <end position="156"/>
    </location>
</feature>
<dbReference type="Pfam" id="PF01594">
    <property type="entry name" value="AI-2E_transport"/>
    <property type="match status" value="1"/>
</dbReference>
<comment type="similarity">
    <text evidence="2">Belongs to the autoinducer-2 exporter (AI-2E) (TC 2.A.86) family.</text>
</comment>
<feature type="transmembrane region" description="Helical" evidence="6">
    <location>
        <begin position="66"/>
        <end position="87"/>
    </location>
</feature>
<sequence length="334" mass="35844">MDTNFVISIKTILFGLALLASGYLVYILWPVFVILFISFLIVLALEPGVRFFTKNKVLGVAFSRPSAVGLTYSLTIIAFLLLISLGLPTAVFNRLGEAFTTYSAKFLAKVETIDDVFTRITPFLSSSGVTGVAGAILSTFSGLLSVLGVVVFSLYLSLDWLNIKSRFLGYIPDSYREEIKHVISEVEASVGGWVKGQFLLMSFVGIITYIGLRIIGMPFSFELAVLAGLFEIVPVIGPIVAGVLAVLVGFNVSPYMAMFAAIVAIVVQQLENNLLVPKVMGKVSGFSPLAILLALLVGSELFGVGGAVLSVPVTMIFAIIAKHILKHSGEFSQS</sequence>
<dbReference type="EMBL" id="JAGQNX010000023">
    <property type="protein sequence ID" value="MCA9308041.1"/>
    <property type="molecule type" value="Genomic_DNA"/>
</dbReference>
<accession>A0A955J1R5</accession>
<comment type="subcellular location">
    <subcellularLocation>
        <location evidence="1">Membrane</location>
        <topology evidence="1">Multi-pass membrane protein</topology>
    </subcellularLocation>
</comment>
<keyword evidence="5 6" id="KW-0472">Membrane</keyword>
<dbReference type="PANTHER" id="PTHR21716:SF62">
    <property type="entry name" value="TRANSPORT PROTEIN YDBI-RELATED"/>
    <property type="match status" value="1"/>
</dbReference>
<evidence type="ECO:0000256" key="1">
    <source>
        <dbReference type="ARBA" id="ARBA00004141"/>
    </source>
</evidence>
<evidence type="ECO:0000256" key="5">
    <source>
        <dbReference type="ARBA" id="ARBA00023136"/>
    </source>
</evidence>
<evidence type="ECO:0000256" key="4">
    <source>
        <dbReference type="ARBA" id="ARBA00022989"/>
    </source>
</evidence>
<evidence type="ECO:0000256" key="3">
    <source>
        <dbReference type="ARBA" id="ARBA00022692"/>
    </source>
</evidence>
<dbReference type="Proteomes" id="UP000740557">
    <property type="component" value="Unassembled WGS sequence"/>
</dbReference>
<evidence type="ECO:0000313" key="8">
    <source>
        <dbReference type="Proteomes" id="UP000740557"/>
    </source>
</evidence>
<keyword evidence="4 6" id="KW-1133">Transmembrane helix</keyword>
<dbReference type="GO" id="GO:0055085">
    <property type="term" value="P:transmembrane transport"/>
    <property type="evidence" value="ECO:0007669"/>
    <property type="project" value="TreeGrafter"/>
</dbReference>
<feature type="transmembrane region" description="Helical" evidence="6">
    <location>
        <begin position="198"/>
        <end position="219"/>
    </location>
</feature>
<evidence type="ECO:0000256" key="2">
    <source>
        <dbReference type="ARBA" id="ARBA00009773"/>
    </source>
</evidence>
<dbReference type="PANTHER" id="PTHR21716">
    <property type="entry name" value="TRANSMEMBRANE PROTEIN"/>
    <property type="match status" value="1"/>
</dbReference>
<organism evidence="7 8">
    <name type="scientific">candidate division WWE3 bacterium</name>
    <dbReference type="NCBI Taxonomy" id="2053526"/>
    <lineage>
        <taxon>Bacteria</taxon>
        <taxon>Katanobacteria</taxon>
    </lineage>
</organism>
<evidence type="ECO:0000313" key="7">
    <source>
        <dbReference type="EMBL" id="MCA9308041.1"/>
    </source>
</evidence>
<evidence type="ECO:0000256" key="6">
    <source>
        <dbReference type="SAM" id="Phobius"/>
    </source>
</evidence>
<proteinExistence type="inferred from homology"/>